<organism evidence="2 3">
    <name type="scientific">Roseinatronobacter domitianus</name>
    <dbReference type="NCBI Taxonomy" id="2940293"/>
    <lineage>
        <taxon>Bacteria</taxon>
        <taxon>Pseudomonadati</taxon>
        <taxon>Pseudomonadota</taxon>
        <taxon>Alphaproteobacteria</taxon>
        <taxon>Rhodobacterales</taxon>
        <taxon>Paracoccaceae</taxon>
        <taxon>Roseinatronobacter</taxon>
    </lineage>
</organism>
<dbReference type="InterPro" id="IPR010093">
    <property type="entry name" value="SinI_DNA-bd"/>
</dbReference>
<dbReference type="NCBIfam" id="TIGR01764">
    <property type="entry name" value="excise"/>
    <property type="match status" value="1"/>
</dbReference>
<reference evidence="2 3" key="1">
    <citation type="submission" date="2022-05" db="EMBL/GenBank/DDBJ databases">
        <title>Seasonal and diel survey of microbial diversity of the Tyrrhenian coast.</title>
        <authorList>
            <person name="Gattoni G."/>
            <person name="Corral P."/>
        </authorList>
    </citation>
    <scope>NUCLEOTIDE SEQUENCE [LARGE SCALE GENOMIC DNA]</scope>
    <source>
        <strain evidence="2 3">V10</strain>
    </source>
</reference>
<keyword evidence="3" id="KW-1185">Reference proteome</keyword>
<dbReference type="SUPFAM" id="SSF46955">
    <property type="entry name" value="Putative DNA-binding domain"/>
    <property type="match status" value="1"/>
</dbReference>
<dbReference type="EMBL" id="JALZWP010000018">
    <property type="protein sequence ID" value="MCL1629877.1"/>
    <property type="molecule type" value="Genomic_DNA"/>
</dbReference>
<sequence>MTVKEVASYLKIKEKTAYRLAAGGKIPGFKVGGSWRFRRGDIERWIEAQSAESSAEGKVRTELE</sequence>
<evidence type="ECO:0000313" key="2">
    <source>
        <dbReference type="EMBL" id="MCL1629877.1"/>
    </source>
</evidence>
<comment type="caution">
    <text evidence="2">The sequence shown here is derived from an EMBL/GenBank/DDBJ whole genome shotgun (WGS) entry which is preliminary data.</text>
</comment>
<evidence type="ECO:0000259" key="1">
    <source>
        <dbReference type="Pfam" id="PF12728"/>
    </source>
</evidence>
<dbReference type="InterPro" id="IPR041657">
    <property type="entry name" value="HTH_17"/>
</dbReference>
<feature type="domain" description="Helix-turn-helix" evidence="1">
    <location>
        <begin position="1"/>
        <end position="50"/>
    </location>
</feature>
<dbReference type="InterPro" id="IPR009061">
    <property type="entry name" value="DNA-bd_dom_put_sf"/>
</dbReference>
<name>A0ABT0M4T6_9RHOB</name>
<evidence type="ECO:0000313" key="3">
    <source>
        <dbReference type="Proteomes" id="UP001202550"/>
    </source>
</evidence>
<proteinExistence type="predicted"/>
<gene>
    <name evidence="2" type="ORF">M3N55_14165</name>
</gene>
<dbReference type="Proteomes" id="UP001202550">
    <property type="component" value="Unassembled WGS sequence"/>
</dbReference>
<dbReference type="Pfam" id="PF12728">
    <property type="entry name" value="HTH_17"/>
    <property type="match status" value="1"/>
</dbReference>
<protein>
    <submittedName>
        <fullName evidence="2">Helix-turn-helix domain-containing protein</fullName>
    </submittedName>
</protein>
<accession>A0ABT0M4T6</accession>